<dbReference type="Pfam" id="PF00561">
    <property type="entry name" value="Abhydrolase_1"/>
    <property type="match status" value="1"/>
</dbReference>
<dbReference type="Gene3D" id="3.40.50.1820">
    <property type="entry name" value="alpha/beta hydrolase"/>
    <property type="match status" value="1"/>
</dbReference>
<name>A0A9D4TX29_CHLVU</name>
<proteinExistence type="predicted"/>
<keyword evidence="3" id="KW-1185">Reference proteome</keyword>
<reference evidence="2" key="2">
    <citation type="submission" date="2020-11" db="EMBL/GenBank/DDBJ databases">
        <authorList>
            <person name="Cecchin M."/>
            <person name="Marcolungo L."/>
            <person name="Rossato M."/>
            <person name="Girolomoni L."/>
            <person name="Cosentino E."/>
            <person name="Cuine S."/>
            <person name="Li-Beisson Y."/>
            <person name="Delledonne M."/>
            <person name="Ballottari M."/>
        </authorList>
    </citation>
    <scope>NUCLEOTIDE SEQUENCE</scope>
    <source>
        <strain evidence="2">211/11P</strain>
        <tissue evidence="2">Whole cell</tissue>
    </source>
</reference>
<evidence type="ECO:0000259" key="1">
    <source>
        <dbReference type="Pfam" id="PF00561"/>
    </source>
</evidence>
<sequence length="341" mass="36960">MARRKIVAVPAAPAQLRRTRSSSRLVVGRAAELEEIDPMTGEVISGTSMAAEANERVQVGGNEWAFRSATVNSKLATPDKLPVVCLHGIGSSSYTYRNLLQLLGDAGHEAVAVDWLGHGASSKPTSGFDYSADSFVAALQQFVEAAGIRQPFALVVQGYILGQYGMLYALENEDSVAKLVILNTPLALKTALRPELAAYKNPLPFLRPKPGAKFAGDLFNAAGGPYAMQYRDAQAYDAPYQQDPAASAAIAAIMERVDFPALLKRVDEGYLTWRKPSLLLFGSSDQFVPFKSVFEWLDSKRTSMKLASNVEAKLGHNPQEDYAEAIAKPILKFIEFGGEEA</sequence>
<dbReference type="InterPro" id="IPR000073">
    <property type="entry name" value="AB_hydrolase_1"/>
</dbReference>
<dbReference type="InterPro" id="IPR050228">
    <property type="entry name" value="Carboxylesterase_BioH"/>
</dbReference>
<dbReference type="EMBL" id="SIDB01000002">
    <property type="protein sequence ID" value="KAI3436626.1"/>
    <property type="molecule type" value="Genomic_DNA"/>
</dbReference>
<dbReference type="OrthoDB" id="6431331at2759"/>
<gene>
    <name evidence="2" type="ORF">D9Q98_006043</name>
</gene>
<organism evidence="2 3">
    <name type="scientific">Chlorella vulgaris</name>
    <name type="common">Green alga</name>
    <dbReference type="NCBI Taxonomy" id="3077"/>
    <lineage>
        <taxon>Eukaryota</taxon>
        <taxon>Viridiplantae</taxon>
        <taxon>Chlorophyta</taxon>
        <taxon>core chlorophytes</taxon>
        <taxon>Trebouxiophyceae</taxon>
        <taxon>Chlorellales</taxon>
        <taxon>Chlorellaceae</taxon>
        <taxon>Chlorella clade</taxon>
        <taxon>Chlorella</taxon>
    </lineage>
</organism>
<evidence type="ECO:0000313" key="3">
    <source>
        <dbReference type="Proteomes" id="UP001055712"/>
    </source>
</evidence>
<protein>
    <recommendedName>
        <fullName evidence="1">AB hydrolase-1 domain-containing protein</fullName>
    </recommendedName>
</protein>
<dbReference type="InterPro" id="IPR029058">
    <property type="entry name" value="AB_hydrolase_fold"/>
</dbReference>
<dbReference type="PANTHER" id="PTHR43194">
    <property type="entry name" value="HYDROLASE ALPHA/BETA FOLD FAMILY"/>
    <property type="match status" value="1"/>
</dbReference>
<reference evidence="2" key="1">
    <citation type="journal article" date="2019" name="Plant J.">
        <title>Chlorella vulgaris genome assembly and annotation reveals the molecular basis for metabolic acclimation to high light conditions.</title>
        <authorList>
            <person name="Cecchin M."/>
            <person name="Marcolungo L."/>
            <person name="Rossato M."/>
            <person name="Girolomoni L."/>
            <person name="Cosentino E."/>
            <person name="Cuine S."/>
            <person name="Li-Beisson Y."/>
            <person name="Delledonne M."/>
            <person name="Ballottari M."/>
        </authorList>
    </citation>
    <scope>NUCLEOTIDE SEQUENCE</scope>
    <source>
        <strain evidence="2">211/11P</strain>
    </source>
</reference>
<dbReference type="AlphaFoldDB" id="A0A9D4TX29"/>
<feature type="domain" description="AB hydrolase-1" evidence="1">
    <location>
        <begin position="82"/>
        <end position="295"/>
    </location>
</feature>
<accession>A0A9D4TX29</accession>
<dbReference type="SUPFAM" id="SSF53474">
    <property type="entry name" value="alpha/beta-Hydrolases"/>
    <property type="match status" value="1"/>
</dbReference>
<dbReference type="PRINTS" id="PR00111">
    <property type="entry name" value="ABHYDROLASE"/>
</dbReference>
<dbReference type="PANTHER" id="PTHR43194:SF2">
    <property type="entry name" value="PEROXISOMAL MEMBRANE PROTEIN LPX1"/>
    <property type="match status" value="1"/>
</dbReference>
<dbReference type="Proteomes" id="UP001055712">
    <property type="component" value="Unassembled WGS sequence"/>
</dbReference>
<evidence type="ECO:0000313" key="2">
    <source>
        <dbReference type="EMBL" id="KAI3436626.1"/>
    </source>
</evidence>
<comment type="caution">
    <text evidence="2">The sequence shown here is derived from an EMBL/GenBank/DDBJ whole genome shotgun (WGS) entry which is preliminary data.</text>
</comment>